<accession>A0ABN9PQ76</accession>
<protein>
    <recommendedName>
        <fullName evidence="3">V-SNARE coiled-coil homology domain-containing protein</fullName>
    </recommendedName>
</protein>
<comment type="caution">
    <text evidence="1">The sequence shown here is derived from an EMBL/GenBank/DDBJ whole genome shotgun (WGS) entry which is preliminary data.</text>
</comment>
<dbReference type="EMBL" id="CAUYUJ010001303">
    <property type="protein sequence ID" value="CAK0795273.1"/>
    <property type="molecule type" value="Genomic_DNA"/>
</dbReference>
<evidence type="ECO:0008006" key="3">
    <source>
        <dbReference type="Google" id="ProtNLM"/>
    </source>
</evidence>
<name>A0ABN9PQ76_9DINO</name>
<evidence type="ECO:0000313" key="1">
    <source>
        <dbReference type="EMBL" id="CAK0795273.1"/>
    </source>
</evidence>
<dbReference type="SUPFAM" id="SSF58038">
    <property type="entry name" value="SNARE fusion complex"/>
    <property type="match status" value="1"/>
</dbReference>
<evidence type="ECO:0000313" key="2">
    <source>
        <dbReference type="Proteomes" id="UP001189429"/>
    </source>
</evidence>
<gene>
    <name evidence="1" type="ORF">PCOR1329_LOCUS4990</name>
</gene>
<dbReference type="Proteomes" id="UP001189429">
    <property type="component" value="Unassembled WGS sequence"/>
</dbReference>
<dbReference type="CDD" id="cd15873">
    <property type="entry name" value="R-SNARE_STXBP5_6"/>
    <property type="match status" value="1"/>
</dbReference>
<organism evidence="1 2">
    <name type="scientific">Prorocentrum cordatum</name>
    <dbReference type="NCBI Taxonomy" id="2364126"/>
    <lineage>
        <taxon>Eukaryota</taxon>
        <taxon>Sar</taxon>
        <taxon>Alveolata</taxon>
        <taxon>Dinophyceae</taxon>
        <taxon>Prorocentrales</taxon>
        <taxon>Prorocentraceae</taxon>
        <taxon>Prorocentrum</taxon>
    </lineage>
</organism>
<sequence length="190" mass="20213">MRVGLQLGGSYREQQAQTVWGRSQLRAVKLAEVFATLRFRDWASGAGFVDGPDQKCVLEPFWVQRLDVELGSVKSKVAITSVPWVVSDAPAAPAHEQRMAALRPAPGPAPQLIDPAARQRAVAGAASGSQARAAAAGAALGEAAAMNARASERGERLGSLGDKSSKMADDAKDFLEMAKQLNAKQSNRWF</sequence>
<keyword evidence="2" id="KW-1185">Reference proteome</keyword>
<reference evidence="1" key="1">
    <citation type="submission" date="2023-10" db="EMBL/GenBank/DDBJ databases">
        <authorList>
            <person name="Chen Y."/>
            <person name="Shah S."/>
            <person name="Dougan E. K."/>
            <person name="Thang M."/>
            <person name="Chan C."/>
        </authorList>
    </citation>
    <scope>NUCLEOTIDE SEQUENCE [LARGE SCALE GENOMIC DNA]</scope>
</reference>
<proteinExistence type="predicted"/>
<dbReference type="Gene3D" id="1.20.5.110">
    <property type="match status" value="1"/>
</dbReference>